<dbReference type="SUPFAM" id="SSF53448">
    <property type="entry name" value="Nucleotide-diphospho-sugar transferases"/>
    <property type="match status" value="2"/>
</dbReference>
<dbReference type="InterPro" id="IPR029044">
    <property type="entry name" value="Nucleotide-diphossugar_trans"/>
</dbReference>
<keyword evidence="2" id="KW-0808">Transferase</keyword>
<organism evidence="2 3">
    <name type="scientific">Kordiimonas lipolytica</name>
    <dbReference type="NCBI Taxonomy" id="1662421"/>
    <lineage>
        <taxon>Bacteria</taxon>
        <taxon>Pseudomonadati</taxon>
        <taxon>Pseudomonadota</taxon>
        <taxon>Alphaproteobacteria</taxon>
        <taxon>Kordiimonadales</taxon>
        <taxon>Kordiimonadaceae</taxon>
        <taxon>Kordiimonas</taxon>
    </lineage>
</organism>
<dbReference type="PANTHER" id="PTHR43179">
    <property type="entry name" value="RHAMNOSYLTRANSFERASE WBBL"/>
    <property type="match status" value="1"/>
</dbReference>
<reference evidence="3" key="1">
    <citation type="journal article" date="2019" name="Int. J. Syst. Evol. Microbiol.">
        <title>The Global Catalogue of Microorganisms (GCM) 10K type strain sequencing project: providing services to taxonomists for standard genome sequencing and annotation.</title>
        <authorList>
            <consortium name="The Broad Institute Genomics Platform"/>
            <consortium name="The Broad Institute Genome Sequencing Center for Infectious Disease"/>
            <person name="Wu L."/>
            <person name="Ma J."/>
        </authorList>
    </citation>
    <scope>NUCLEOTIDE SEQUENCE [LARGE SCALE GENOMIC DNA]</scope>
    <source>
        <strain evidence="3">CGMCC 1.15304</strain>
    </source>
</reference>
<evidence type="ECO:0000313" key="2">
    <source>
        <dbReference type="EMBL" id="MFC4347228.1"/>
    </source>
</evidence>
<dbReference type="CDD" id="cd04186">
    <property type="entry name" value="GT_2_like_c"/>
    <property type="match status" value="1"/>
</dbReference>
<dbReference type="Gene3D" id="3.90.550.10">
    <property type="entry name" value="Spore Coat Polysaccharide Biosynthesis Protein SpsA, Chain A"/>
    <property type="match status" value="2"/>
</dbReference>
<keyword evidence="2" id="KW-0328">Glycosyltransferase</keyword>
<feature type="domain" description="Glycosyltransferase 2-like" evidence="1">
    <location>
        <begin position="514"/>
        <end position="691"/>
    </location>
</feature>
<keyword evidence="3" id="KW-1185">Reference proteome</keyword>
<dbReference type="EC" id="2.4.-.-" evidence="2"/>
<accession>A0ABV8U7P6</accession>
<evidence type="ECO:0000313" key="3">
    <source>
        <dbReference type="Proteomes" id="UP001595776"/>
    </source>
</evidence>
<protein>
    <submittedName>
        <fullName evidence="2">Glycosyltransferase</fullName>
        <ecNumber evidence="2">2.4.-.-</ecNumber>
    </submittedName>
</protein>
<name>A0ABV8U7P6_9PROT</name>
<dbReference type="Proteomes" id="UP001595776">
    <property type="component" value="Unassembled WGS sequence"/>
</dbReference>
<dbReference type="Pfam" id="PF00535">
    <property type="entry name" value="Glycos_transf_2"/>
    <property type="match status" value="1"/>
</dbReference>
<dbReference type="PANTHER" id="PTHR43179:SF7">
    <property type="entry name" value="RHAMNOSYLTRANSFERASE WBBL"/>
    <property type="match status" value="1"/>
</dbReference>
<dbReference type="GO" id="GO:0016757">
    <property type="term" value="F:glycosyltransferase activity"/>
    <property type="evidence" value="ECO:0007669"/>
    <property type="project" value="UniProtKB-KW"/>
</dbReference>
<gene>
    <name evidence="2" type="ORF">ACFO5Q_05165</name>
</gene>
<dbReference type="InterPro" id="IPR001173">
    <property type="entry name" value="Glyco_trans_2-like"/>
</dbReference>
<dbReference type="EMBL" id="JBHSCR010000003">
    <property type="protein sequence ID" value="MFC4347228.1"/>
    <property type="molecule type" value="Genomic_DNA"/>
</dbReference>
<sequence length="788" mass="87238">MVRRWFKKKPEKCNREDVRFFLLLCNGCDPDTDTDISLRVGASPFTLCRTLLSLESFGRDIIEPLLLGRLPAFSPFSTEQQATLKLGFKRHFGISAASPELADRLSCMRVAVKSDRFLRAVEGSSIAVSGSWLREKLADIPAAPTATLVGAVESISAGHVAGYAFSKADINKRLTIEIFVNGEFVGTTRTETQRRDIQEVFGGDGLSGFRLDFDLPQHLASQDSLKVHAFDYDSKVAICKGQTLHNFSVRHEHYLSRLLGELAAIRANPEAGTDSILSCLDRIEQQLPKIKQFAALPIEDYSLHARLFRPSTQPQLNQPAPVALEVDPAEIQAPVDADILVFSGPDEELADHAVEHIKAAALAAPEAVIFFADHDIRTPAGDVENPTFKAAFDYDLLLACPGYAGAYAIKRDAFEKLGGFTLEAGTAMHQDLWLRTYEAYGAQGFSHVDMVLWHQTPGRSAPSITDSQGVLEHHFRRLNIPALASPHQDRWGGDAAGLMQINWPKAEPTPKLAVIIPTRDAYDLTRNCVESLHATLAFPDQTEIIVVDNGSTDDALLQWLDRADAAGEITVIRSDMAFNWSALNNLAARQTDAEYLLFLNNDTEATDAGWDAVLRGQLAREGVGTVGARLFFEDGTIQFSGYVFEPDRIAVKKNYGESPRSGGYLHLSQLTHECSALIGAFLACRRATFDQLGGFDEALGVAFNDIEFTIRTSSLGLRNLYCPEINFYHYESKTRGYDAMDPEKKMREQKERALLLEKHGEKLARDLHYPRAFISCEPTYTLLAPPKE</sequence>
<dbReference type="RefSeq" id="WP_068149702.1">
    <property type="nucleotide sequence ID" value="NZ_JBHSCR010000003.1"/>
</dbReference>
<comment type="caution">
    <text evidence="2">The sequence shown here is derived from an EMBL/GenBank/DDBJ whole genome shotgun (WGS) entry which is preliminary data.</text>
</comment>
<proteinExistence type="predicted"/>
<evidence type="ECO:0000259" key="1">
    <source>
        <dbReference type="Pfam" id="PF00535"/>
    </source>
</evidence>